<dbReference type="EMBL" id="SGWX01000001">
    <property type="protein sequence ID" value="RZS62809.1"/>
    <property type="molecule type" value="Genomic_DNA"/>
</dbReference>
<protein>
    <submittedName>
        <fullName evidence="3">Nucleotide-binding universal stress UspA family protein</fullName>
    </submittedName>
</protein>
<dbReference type="InterPro" id="IPR014729">
    <property type="entry name" value="Rossmann-like_a/b/a_fold"/>
</dbReference>
<feature type="domain" description="UspA" evidence="2">
    <location>
        <begin position="8"/>
        <end position="142"/>
    </location>
</feature>
<dbReference type="CDD" id="cd00293">
    <property type="entry name" value="USP-like"/>
    <property type="match status" value="1"/>
</dbReference>
<comment type="similarity">
    <text evidence="1">Belongs to the universal stress protein A family.</text>
</comment>
<dbReference type="PANTHER" id="PTHR46268:SF15">
    <property type="entry name" value="UNIVERSAL STRESS PROTEIN HP_0031"/>
    <property type="match status" value="1"/>
</dbReference>
<organism evidence="3 4">
    <name type="scientific">Xylanimonas ulmi</name>
    <dbReference type="NCBI Taxonomy" id="228973"/>
    <lineage>
        <taxon>Bacteria</taxon>
        <taxon>Bacillati</taxon>
        <taxon>Actinomycetota</taxon>
        <taxon>Actinomycetes</taxon>
        <taxon>Micrococcales</taxon>
        <taxon>Promicromonosporaceae</taxon>
        <taxon>Xylanimonas</taxon>
    </lineage>
</organism>
<sequence length="295" mass="30520">MVRWCQGVVVGVDGSQEGYQALDWAAAAADRHDARLTVVGTYVVPLAPVPAGGLLIPDSLHAGADQAVDRALARLGPHRPGGRTPSTELVPGAAAHVLVQRSRHADLVVVGRRGLGAVSRALAGSVSSAVAAMAHGLVAVVPACASGTTPQRVVVGVAADVRPEPLLDAAFSEAEPLGASVEVVHAVDPGPLEAVLDAYAGWGQAWRASTLEAVRDDIDRWAAKHPQVPCTTRIEDGRAADVLMRTLTPHDLVVVGGRSHRRAAGRLLGSVPDTLLRSAPCATLVVHQPDKTRDG</sequence>
<dbReference type="PRINTS" id="PR01438">
    <property type="entry name" value="UNVRSLSTRESS"/>
</dbReference>
<evidence type="ECO:0000313" key="4">
    <source>
        <dbReference type="Proteomes" id="UP000293852"/>
    </source>
</evidence>
<dbReference type="RefSeq" id="WP_130416255.1">
    <property type="nucleotide sequence ID" value="NZ_SGWX01000001.1"/>
</dbReference>
<dbReference type="InterPro" id="IPR006016">
    <property type="entry name" value="UspA"/>
</dbReference>
<keyword evidence="4" id="KW-1185">Reference proteome</keyword>
<proteinExistence type="inferred from homology"/>
<dbReference type="InterPro" id="IPR006015">
    <property type="entry name" value="Universal_stress_UspA"/>
</dbReference>
<gene>
    <name evidence="3" type="ORF">EV386_3162</name>
</gene>
<dbReference type="Pfam" id="PF00582">
    <property type="entry name" value="Usp"/>
    <property type="match status" value="2"/>
</dbReference>
<evidence type="ECO:0000313" key="3">
    <source>
        <dbReference type="EMBL" id="RZS62809.1"/>
    </source>
</evidence>
<feature type="domain" description="UspA" evidence="2">
    <location>
        <begin position="151"/>
        <end position="287"/>
    </location>
</feature>
<reference evidence="3 4" key="1">
    <citation type="submission" date="2019-02" db="EMBL/GenBank/DDBJ databases">
        <title>Sequencing the genomes of 1000 actinobacteria strains.</title>
        <authorList>
            <person name="Klenk H.-P."/>
        </authorList>
    </citation>
    <scope>NUCLEOTIDE SEQUENCE [LARGE SCALE GENOMIC DNA]</scope>
    <source>
        <strain evidence="3 4">DSM 16932</strain>
    </source>
</reference>
<dbReference type="OrthoDB" id="6174426at2"/>
<dbReference type="SUPFAM" id="SSF52402">
    <property type="entry name" value="Adenine nucleotide alpha hydrolases-like"/>
    <property type="match status" value="2"/>
</dbReference>
<accession>A0A4Q7M9B8</accession>
<dbReference type="AlphaFoldDB" id="A0A4Q7M9B8"/>
<dbReference type="Proteomes" id="UP000293852">
    <property type="component" value="Unassembled WGS sequence"/>
</dbReference>
<evidence type="ECO:0000256" key="1">
    <source>
        <dbReference type="ARBA" id="ARBA00008791"/>
    </source>
</evidence>
<comment type="caution">
    <text evidence="3">The sequence shown here is derived from an EMBL/GenBank/DDBJ whole genome shotgun (WGS) entry which is preliminary data.</text>
</comment>
<dbReference type="PANTHER" id="PTHR46268">
    <property type="entry name" value="STRESS RESPONSE PROTEIN NHAX"/>
    <property type="match status" value="1"/>
</dbReference>
<evidence type="ECO:0000259" key="2">
    <source>
        <dbReference type="Pfam" id="PF00582"/>
    </source>
</evidence>
<dbReference type="Gene3D" id="3.40.50.620">
    <property type="entry name" value="HUPs"/>
    <property type="match status" value="2"/>
</dbReference>
<name>A0A4Q7M9B8_9MICO</name>